<accession>A0A177CV66</accession>
<evidence type="ECO:0000256" key="2">
    <source>
        <dbReference type="SAM" id="MobiDB-lite"/>
    </source>
</evidence>
<dbReference type="InParanoid" id="A0A177CV66"/>
<dbReference type="EMBL" id="KV441549">
    <property type="protein sequence ID" value="OAG11111.1"/>
    <property type="molecule type" value="Genomic_DNA"/>
</dbReference>
<dbReference type="Proteomes" id="UP000077069">
    <property type="component" value="Unassembled WGS sequence"/>
</dbReference>
<feature type="compositionally biased region" description="Low complexity" evidence="2">
    <location>
        <begin position="316"/>
        <end position="329"/>
    </location>
</feature>
<evidence type="ECO:0000313" key="4">
    <source>
        <dbReference type="Proteomes" id="UP000077069"/>
    </source>
</evidence>
<evidence type="ECO:0000256" key="1">
    <source>
        <dbReference type="SAM" id="Coils"/>
    </source>
</evidence>
<feature type="coiled-coil region" evidence="1">
    <location>
        <begin position="98"/>
        <end position="125"/>
    </location>
</feature>
<feature type="region of interest" description="Disordered" evidence="2">
    <location>
        <begin position="302"/>
        <end position="329"/>
    </location>
</feature>
<keyword evidence="1" id="KW-0175">Coiled coil</keyword>
<dbReference type="RefSeq" id="XP_018041476.1">
    <property type="nucleotide sequence ID" value="XM_018180031.1"/>
</dbReference>
<reference evidence="3 4" key="1">
    <citation type="submission" date="2016-05" db="EMBL/GenBank/DDBJ databases">
        <title>Comparative analysis of secretome profiles of manganese(II)-oxidizing ascomycete fungi.</title>
        <authorList>
            <consortium name="DOE Joint Genome Institute"/>
            <person name="Zeiner C.A."/>
            <person name="Purvine S.O."/>
            <person name="Zink E.M."/>
            <person name="Wu S."/>
            <person name="Pasa-Tolic L."/>
            <person name="Chaput D.L."/>
            <person name="Haridas S."/>
            <person name="Grigoriev I.V."/>
            <person name="Santelli C.M."/>
            <person name="Hansel C.M."/>
        </authorList>
    </citation>
    <scope>NUCLEOTIDE SEQUENCE [LARGE SCALE GENOMIC DNA]</scope>
    <source>
        <strain evidence="3 4">AP3s5-JAC2a</strain>
    </source>
</reference>
<dbReference type="GeneID" id="28763517"/>
<proteinExistence type="predicted"/>
<sequence>MFVRACIYLRQEHFLGHLAIGMALCSFPGGILGQARPDRMPDGSLCGDRPETSIIASASSLHFNLQAVYIRRVNCRARKLTLHPSPSRLHPGVASETMENAQETILRLQEAVKQQARAIDTIRQEQKDTVAENDALHQKTLDWSRRFPVLEDQNRKLLKKNKTKDDEIQRLRAQTAHLAQLLASQGAGVESVKEEVKDARQDIATTAQGDGTPSDRSSTKALRDVETQMEKLTVDEAEELPHTHLHAMAGAGRHADMRKALEPLLGVDITDEVCSRICDVVMEIIGPELAKANAQLSDCVASQSVSQTDPEGPGNRSSIPIPSARRSRS</sequence>
<organism evidence="3 4">
    <name type="scientific">Paraphaeosphaeria sporulosa</name>
    <dbReference type="NCBI Taxonomy" id="1460663"/>
    <lineage>
        <taxon>Eukaryota</taxon>
        <taxon>Fungi</taxon>
        <taxon>Dikarya</taxon>
        <taxon>Ascomycota</taxon>
        <taxon>Pezizomycotina</taxon>
        <taxon>Dothideomycetes</taxon>
        <taxon>Pleosporomycetidae</taxon>
        <taxon>Pleosporales</taxon>
        <taxon>Massarineae</taxon>
        <taxon>Didymosphaeriaceae</taxon>
        <taxon>Paraphaeosphaeria</taxon>
    </lineage>
</organism>
<name>A0A177CV66_9PLEO</name>
<gene>
    <name evidence="3" type="ORF">CC84DRAFT_1173393</name>
</gene>
<dbReference type="AlphaFoldDB" id="A0A177CV66"/>
<protein>
    <submittedName>
        <fullName evidence="3">Uncharacterized protein</fullName>
    </submittedName>
</protein>
<evidence type="ECO:0000313" key="3">
    <source>
        <dbReference type="EMBL" id="OAG11111.1"/>
    </source>
</evidence>
<keyword evidence="4" id="KW-1185">Reference proteome</keyword>